<evidence type="ECO:0000313" key="1">
    <source>
        <dbReference type="EMBL" id="EGV51879.1"/>
    </source>
</evidence>
<accession>G2DBZ0</accession>
<dbReference type="AlphaFoldDB" id="G2DBZ0"/>
<organism evidence="1 2">
    <name type="scientific">endosymbiont of Riftia pachyptila</name>
    <name type="common">vent Ph05</name>
    <dbReference type="NCBI Taxonomy" id="1048808"/>
    <lineage>
        <taxon>Bacteria</taxon>
        <taxon>Pseudomonadati</taxon>
        <taxon>Pseudomonadota</taxon>
        <taxon>Gammaproteobacteria</taxon>
        <taxon>sulfur-oxidizing symbionts</taxon>
    </lineage>
</organism>
<dbReference type="Proteomes" id="UP000004491">
    <property type="component" value="Unassembled WGS sequence"/>
</dbReference>
<name>G2DBZ0_9GAMM</name>
<protein>
    <submittedName>
        <fullName evidence="1">Uncharacterized protein</fullName>
    </submittedName>
</protein>
<comment type="caution">
    <text evidence="1">The sequence shown here is derived from an EMBL/GenBank/DDBJ whole genome shotgun (WGS) entry which is preliminary data.</text>
</comment>
<proteinExistence type="predicted"/>
<gene>
    <name evidence="1" type="ORF">Rifp1Sym_aw00270</name>
</gene>
<evidence type="ECO:0000313" key="2">
    <source>
        <dbReference type="Proteomes" id="UP000004491"/>
    </source>
</evidence>
<keyword evidence="2" id="KW-1185">Reference proteome</keyword>
<dbReference type="EMBL" id="AFOC01000024">
    <property type="protein sequence ID" value="EGV51879.1"/>
    <property type="molecule type" value="Genomic_DNA"/>
</dbReference>
<reference evidence="1" key="1">
    <citation type="journal article" date="2011" name="ISME J.">
        <title>The endosymbionts of the deep-sea tubeworms Riftia pachyptila and Tevnia jerichonana share an identical physiology as revealed by proteogenomic analyses.</title>
        <authorList>
            <person name="Gardebrecht A."/>
            <person name="Markert S."/>
            <person name="Felbeck H."/>
            <person name="Thuermer A."/>
            <person name="Albrecht D."/>
            <person name="Wollherr A."/>
            <person name="Kabisch J."/>
            <person name="Lehmann R."/>
            <person name="Daniel R."/>
            <person name="Liesegang H."/>
            <person name="Hecker M."/>
            <person name="Sievert S.M."/>
            <person name="Schweder T."/>
        </authorList>
    </citation>
    <scope>NUCLEOTIDE SEQUENCE [LARGE SCALE GENOMIC DNA]</scope>
</reference>
<sequence>MISLKTIRFHPLTAVSVWMSWCLAAGGVEAFALLQENQGLWKSFMPSPYDFEGFQFPAERFLAKSDWIKYANQVATMKGQIKRALPSHYELLKRMRG</sequence>